<dbReference type="PANTHER" id="PTHR42847">
    <property type="entry name" value="ALKANESULFONATE MONOOXYGENASE"/>
    <property type="match status" value="1"/>
</dbReference>
<evidence type="ECO:0000256" key="4">
    <source>
        <dbReference type="ARBA" id="ARBA00023033"/>
    </source>
</evidence>
<accession>A0A934KA70</accession>
<dbReference type="GO" id="GO:0004497">
    <property type="term" value="F:monooxygenase activity"/>
    <property type="evidence" value="ECO:0007669"/>
    <property type="project" value="UniProtKB-KW"/>
</dbReference>
<protein>
    <submittedName>
        <fullName evidence="6">LLM class F420-dependent oxidoreductase</fullName>
    </submittedName>
</protein>
<keyword evidence="4" id="KW-0503">Monooxygenase</keyword>
<dbReference type="Proteomes" id="UP000612893">
    <property type="component" value="Unassembled WGS sequence"/>
</dbReference>
<proteinExistence type="predicted"/>
<evidence type="ECO:0000313" key="7">
    <source>
        <dbReference type="Proteomes" id="UP000612893"/>
    </source>
</evidence>
<dbReference type="SUPFAM" id="SSF51679">
    <property type="entry name" value="Bacterial luciferase-like"/>
    <property type="match status" value="1"/>
</dbReference>
<dbReference type="InterPro" id="IPR019952">
    <property type="entry name" value="F420_OxRdatse_Rv1855c_pred"/>
</dbReference>
<dbReference type="InterPro" id="IPR011251">
    <property type="entry name" value="Luciferase-like_dom"/>
</dbReference>
<feature type="domain" description="Luciferase-like" evidence="5">
    <location>
        <begin position="22"/>
        <end position="272"/>
    </location>
</feature>
<dbReference type="Pfam" id="PF00296">
    <property type="entry name" value="Bac_luciferase"/>
    <property type="match status" value="1"/>
</dbReference>
<evidence type="ECO:0000259" key="5">
    <source>
        <dbReference type="Pfam" id="PF00296"/>
    </source>
</evidence>
<sequence>MTLLFGFHMPNFTFPGVPDDRLFEQVVVQARAAEEAGFDLVTVMDHFYQIGPIGPEEHPMLEAYTTLAALAASTNRVRLATLVTGVTYRNPALLAKTVTTLDVISGGRAVLGIGAAWNESEHRGYGFEFPPIGERMDRLDEALSICRLMFTQTRPSFEGRYYRIERALNKPRPIQAWGPRILVGGGGERRTLRLVARHADMSHWFGSLEELKHKTEVLERHCEAEGRDPSTIVRTVGAPVLLVEDESQAKAVLDRLPPERRTMFAPATPARAAEILQPYIEAGFTGFTFNNPTLPTPEAIGLGGELIRLLR</sequence>
<evidence type="ECO:0000256" key="2">
    <source>
        <dbReference type="ARBA" id="ARBA00022643"/>
    </source>
</evidence>
<evidence type="ECO:0000256" key="3">
    <source>
        <dbReference type="ARBA" id="ARBA00023002"/>
    </source>
</evidence>
<keyword evidence="7" id="KW-1185">Reference proteome</keyword>
<gene>
    <name evidence="6" type="ORF">JF922_15305</name>
</gene>
<dbReference type="RefSeq" id="WP_338202921.1">
    <property type="nucleotide sequence ID" value="NZ_JAEKNR010000154.1"/>
</dbReference>
<reference evidence="6" key="1">
    <citation type="submission" date="2020-10" db="EMBL/GenBank/DDBJ databases">
        <title>Ca. Dormibacterota MAGs.</title>
        <authorList>
            <person name="Montgomery K."/>
        </authorList>
    </citation>
    <scope>NUCLEOTIDE SEQUENCE [LARGE SCALE GENOMIC DNA]</scope>
    <source>
        <strain evidence="6">SC8812_S17_10</strain>
    </source>
</reference>
<comment type="caution">
    <text evidence="6">The sequence shown here is derived from an EMBL/GenBank/DDBJ whole genome shotgun (WGS) entry which is preliminary data.</text>
</comment>
<keyword evidence="1" id="KW-0285">Flavoprotein</keyword>
<evidence type="ECO:0000256" key="1">
    <source>
        <dbReference type="ARBA" id="ARBA00022630"/>
    </source>
</evidence>
<dbReference type="InterPro" id="IPR036661">
    <property type="entry name" value="Luciferase-like_sf"/>
</dbReference>
<dbReference type="PANTHER" id="PTHR42847:SF8">
    <property type="entry name" value="CONSERVED PROTEIN"/>
    <property type="match status" value="1"/>
</dbReference>
<keyword evidence="2" id="KW-0288">FMN</keyword>
<dbReference type="InterPro" id="IPR050172">
    <property type="entry name" value="SsuD_RutA_monooxygenase"/>
</dbReference>
<dbReference type="Gene3D" id="3.20.20.30">
    <property type="entry name" value="Luciferase-like domain"/>
    <property type="match status" value="1"/>
</dbReference>
<keyword evidence="3" id="KW-0560">Oxidoreductase</keyword>
<dbReference type="EMBL" id="JAEKNR010000154">
    <property type="protein sequence ID" value="MBJ7599431.1"/>
    <property type="molecule type" value="Genomic_DNA"/>
</dbReference>
<evidence type="ECO:0000313" key="6">
    <source>
        <dbReference type="EMBL" id="MBJ7599431.1"/>
    </source>
</evidence>
<name>A0A934KA70_9BACT</name>
<dbReference type="NCBIfam" id="TIGR03560">
    <property type="entry name" value="F420_Rv1855c"/>
    <property type="match status" value="1"/>
</dbReference>
<dbReference type="AlphaFoldDB" id="A0A934KA70"/>
<organism evidence="6 7">
    <name type="scientific">Candidatus Nephthysia bennettiae</name>
    <dbReference type="NCBI Taxonomy" id="3127016"/>
    <lineage>
        <taxon>Bacteria</taxon>
        <taxon>Bacillati</taxon>
        <taxon>Candidatus Dormiibacterota</taxon>
        <taxon>Candidatus Dormibacteria</taxon>
        <taxon>Candidatus Dormibacterales</taxon>
        <taxon>Candidatus Dormibacteraceae</taxon>
        <taxon>Candidatus Nephthysia</taxon>
    </lineage>
</organism>